<proteinExistence type="predicted"/>
<evidence type="ECO:0000313" key="1">
    <source>
        <dbReference type="EMBL" id="SFO97052.1"/>
    </source>
</evidence>
<dbReference type="EMBL" id="FOXB01000003">
    <property type="protein sequence ID" value="SFO97052.1"/>
    <property type="molecule type" value="Genomic_DNA"/>
</dbReference>
<dbReference type="AlphaFoldDB" id="A0A1I5LIQ0"/>
<dbReference type="STRING" id="223786.SAMN05216234_10345"/>
<organism evidence="1 2">
    <name type="scientific">Hydrogenimonas thermophila</name>
    <dbReference type="NCBI Taxonomy" id="223786"/>
    <lineage>
        <taxon>Bacteria</taxon>
        <taxon>Pseudomonadati</taxon>
        <taxon>Campylobacterota</taxon>
        <taxon>Epsilonproteobacteria</taxon>
        <taxon>Campylobacterales</taxon>
        <taxon>Hydrogenimonadaceae</taxon>
        <taxon>Hydrogenimonas</taxon>
    </lineage>
</organism>
<accession>A0A1I5LIQ0</accession>
<name>A0A1I5LIQ0_9BACT</name>
<sequence>MDVAELFITAIRAREEKAKEVIISMTSDNFFKFAEAIYDGSFTECNPMAFFKDIKVQIQIKGVIDEKV</sequence>
<dbReference type="Proteomes" id="UP000199227">
    <property type="component" value="Unassembled WGS sequence"/>
</dbReference>
<evidence type="ECO:0000313" key="2">
    <source>
        <dbReference type="Proteomes" id="UP000199227"/>
    </source>
</evidence>
<keyword evidence="2" id="KW-1185">Reference proteome</keyword>
<gene>
    <name evidence="1" type="ORF">SAMN05216234_10345</name>
</gene>
<reference evidence="1 2" key="1">
    <citation type="submission" date="2016-10" db="EMBL/GenBank/DDBJ databases">
        <authorList>
            <person name="de Groot N.N."/>
        </authorList>
    </citation>
    <scope>NUCLEOTIDE SEQUENCE [LARGE SCALE GENOMIC DNA]</scope>
    <source>
        <strain evidence="1 2">EP1-55-1</strain>
    </source>
</reference>
<protein>
    <submittedName>
        <fullName evidence="1">Uncharacterized protein</fullName>
    </submittedName>
</protein>
<dbReference type="RefSeq" id="WP_092910432.1">
    <property type="nucleotide sequence ID" value="NZ_FOXB01000003.1"/>
</dbReference>